<dbReference type="Proteomes" id="UP000243494">
    <property type="component" value="Unassembled WGS sequence"/>
</dbReference>
<feature type="transmembrane region" description="Helical" evidence="6">
    <location>
        <begin position="55"/>
        <end position="71"/>
    </location>
</feature>
<dbReference type="GO" id="GO:0005886">
    <property type="term" value="C:plasma membrane"/>
    <property type="evidence" value="ECO:0007669"/>
    <property type="project" value="UniProtKB-SubCell"/>
</dbReference>
<evidence type="ECO:0000313" key="8">
    <source>
        <dbReference type="EMBL" id="RDY22519.1"/>
    </source>
</evidence>
<dbReference type="PROSITE" id="PS50850">
    <property type="entry name" value="MFS"/>
    <property type="match status" value="1"/>
</dbReference>
<keyword evidence="5 6" id="KW-0472">Membrane</keyword>
<feature type="transmembrane region" description="Helical" evidence="6">
    <location>
        <begin position="315"/>
        <end position="335"/>
    </location>
</feature>
<feature type="transmembrane region" description="Helical" evidence="6">
    <location>
        <begin position="355"/>
        <end position="375"/>
    </location>
</feature>
<dbReference type="AlphaFoldDB" id="A0A371IPW3"/>
<accession>A0A371IPW3</accession>
<dbReference type="OrthoDB" id="9793415at2"/>
<feature type="transmembrane region" description="Helical" evidence="6">
    <location>
        <begin position="229"/>
        <end position="250"/>
    </location>
</feature>
<dbReference type="SUPFAM" id="SSF103473">
    <property type="entry name" value="MFS general substrate transporter"/>
    <property type="match status" value="1"/>
</dbReference>
<dbReference type="Pfam" id="PF07690">
    <property type="entry name" value="MFS_1"/>
    <property type="match status" value="2"/>
</dbReference>
<dbReference type="InterPro" id="IPR011701">
    <property type="entry name" value="MFS"/>
</dbReference>
<feature type="transmembrane region" description="Helical" evidence="6">
    <location>
        <begin position="381"/>
        <end position="399"/>
    </location>
</feature>
<reference evidence="8 9" key="1">
    <citation type="journal article" date="2017" name="Genome Announc.">
        <title>Draft Genome Sequence of Romboutsia maritimum sp. nov. Strain CCRI-22766(T), Isolated from Coastal Estuarine Mud.</title>
        <authorList>
            <person name="Maheux A.F."/>
            <person name="Boudreau D.K."/>
            <person name="Berube E."/>
            <person name="Boissinot M."/>
            <person name="Raymond F."/>
            <person name="Brodeur S."/>
            <person name="Corbeil J."/>
            <person name="Brightwell G."/>
            <person name="Broda D."/>
            <person name="Omar R.F."/>
            <person name="Bergeron M.G."/>
        </authorList>
    </citation>
    <scope>NUCLEOTIDE SEQUENCE [LARGE SCALE GENOMIC DNA]</scope>
    <source>
        <strain evidence="8 9">CCRI-22766</strain>
    </source>
</reference>
<keyword evidence="2" id="KW-0813">Transport</keyword>
<dbReference type="Gene3D" id="1.20.1250.20">
    <property type="entry name" value="MFS general substrate transporter like domains"/>
    <property type="match status" value="2"/>
</dbReference>
<evidence type="ECO:0000256" key="5">
    <source>
        <dbReference type="ARBA" id="ARBA00023136"/>
    </source>
</evidence>
<evidence type="ECO:0000256" key="6">
    <source>
        <dbReference type="SAM" id="Phobius"/>
    </source>
</evidence>
<feature type="transmembrane region" description="Helical" evidence="6">
    <location>
        <begin position="16"/>
        <end position="35"/>
    </location>
</feature>
<dbReference type="PANTHER" id="PTHR43385:SF1">
    <property type="entry name" value="RIBOFLAVIN TRANSPORTER RIBJ"/>
    <property type="match status" value="1"/>
</dbReference>
<evidence type="ECO:0000256" key="4">
    <source>
        <dbReference type="ARBA" id="ARBA00022989"/>
    </source>
</evidence>
<dbReference type="PANTHER" id="PTHR43385">
    <property type="entry name" value="RIBOFLAVIN TRANSPORTER RIBJ"/>
    <property type="match status" value="1"/>
</dbReference>
<dbReference type="CDD" id="cd17353">
    <property type="entry name" value="MFS_OFA_like"/>
    <property type="match status" value="1"/>
</dbReference>
<keyword evidence="9" id="KW-1185">Reference proteome</keyword>
<feature type="transmembrane region" description="Helical" evidence="6">
    <location>
        <begin position="139"/>
        <end position="160"/>
    </location>
</feature>
<evidence type="ECO:0000256" key="3">
    <source>
        <dbReference type="ARBA" id="ARBA00022692"/>
    </source>
</evidence>
<protein>
    <submittedName>
        <fullName evidence="8">MFS transporter</fullName>
    </submittedName>
</protein>
<feature type="transmembrane region" description="Helical" evidence="6">
    <location>
        <begin position="292"/>
        <end position="309"/>
    </location>
</feature>
<comment type="caution">
    <text evidence="8">The sequence shown here is derived from an EMBL/GenBank/DDBJ whole genome shotgun (WGS) entry which is preliminary data.</text>
</comment>
<feature type="transmembrane region" description="Helical" evidence="6">
    <location>
        <begin position="104"/>
        <end position="127"/>
    </location>
</feature>
<dbReference type="EMBL" id="NOJZ02000044">
    <property type="protein sequence ID" value="RDY22519.1"/>
    <property type="molecule type" value="Genomic_DNA"/>
</dbReference>
<dbReference type="GO" id="GO:0022857">
    <property type="term" value="F:transmembrane transporter activity"/>
    <property type="evidence" value="ECO:0007669"/>
    <property type="project" value="InterPro"/>
</dbReference>
<dbReference type="RefSeq" id="WP_095404627.1">
    <property type="nucleotide sequence ID" value="NZ_NOJZ02000044.1"/>
</dbReference>
<dbReference type="InterPro" id="IPR052983">
    <property type="entry name" value="MFS_Riboflavin_Transporter"/>
</dbReference>
<feature type="domain" description="Major facilitator superfamily (MFS) profile" evidence="7">
    <location>
        <begin position="15"/>
        <end position="402"/>
    </location>
</feature>
<proteinExistence type="predicted"/>
<evidence type="ECO:0000256" key="2">
    <source>
        <dbReference type="ARBA" id="ARBA00022448"/>
    </source>
</evidence>
<dbReference type="InterPro" id="IPR020846">
    <property type="entry name" value="MFS_dom"/>
</dbReference>
<gene>
    <name evidence="8" type="ORF">CHF27_013005</name>
</gene>
<name>A0A371IPW3_9FIRM</name>
<dbReference type="InterPro" id="IPR036259">
    <property type="entry name" value="MFS_trans_sf"/>
</dbReference>
<comment type="subcellular location">
    <subcellularLocation>
        <location evidence="1">Cell membrane</location>
        <topology evidence="1">Multi-pass membrane protein</topology>
    </subcellularLocation>
</comment>
<evidence type="ECO:0000259" key="7">
    <source>
        <dbReference type="PROSITE" id="PS50850"/>
    </source>
</evidence>
<feature type="transmembrane region" description="Helical" evidence="6">
    <location>
        <begin position="166"/>
        <end position="187"/>
    </location>
</feature>
<feature type="transmembrane region" description="Helical" evidence="6">
    <location>
        <begin position="262"/>
        <end position="280"/>
    </location>
</feature>
<evidence type="ECO:0000256" key="1">
    <source>
        <dbReference type="ARBA" id="ARBA00004651"/>
    </source>
</evidence>
<keyword evidence="3 6" id="KW-0812">Transmembrane</keyword>
<sequence>MKKLTKQNNTTPRQRWVYVILGIIIMMCLGTVYSWSVFRLHIEALYNVGTTQSGFPYMISLAFYALFMFLTGKHLDKYSPRLIISFGSILVAIGWILSAYAPNIYILTITYGVIIGAGVGIAYGAPMTVVARWFPEKKGLAVGLILTGFGLSPLITAPVARYLIEVYGIVQSFKILGISFGIIIPLLSYPLRYPCDNDYKYLKTTSNITENINDVNTEKMIKSKSFKGLYFSFIIGTMIGLMLIGMTSNIGIELIKLPSKTVTLLISLFAVFNGISRPIFGWITDKLSPRKAMRISYGLSIVAASLMLMADEGSLVLFIIAFSIFWFNLGGWLAIAPTSTLNIYGIKCYSQNYGVVFTAYGIGAIIGVLASGLLMDFLHSFNAIFYFVIISCIIGILISQKI</sequence>
<organism evidence="8 9">
    <name type="scientific">Romboutsia maritimum</name>
    <dbReference type="NCBI Taxonomy" id="2020948"/>
    <lineage>
        <taxon>Bacteria</taxon>
        <taxon>Bacillati</taxon>
        <taxon>Bacillota</taxon>
        <taxon>Clostridia</taxon>
        <taxon>Peptostreptococcales</taxon>
        <taxon>Peptostreptococcaceae</taxon>
        <taxon>Romboutsia</taxon>
    </lineage>
</organism>
<feature type="transmembrane region" description="Helical" evidence="6">
    <location>
        <begin position="78"/>
        <end position="98"/>
    </location>
</feature>
<evidence type="ECO:0000313" key="9">
    <source>
        <dbReference type="Proteomes" id="UP000243494"/>
    </source>
</evidence>
<keyword evidence="4 6" id="KW-1133">Transmembrane helix</keyword>